<dbReference type="InterPro" id="IPR005412">
    <property type="entry name" value="Fis_DNA-bd"/>
</dbReference>
<comment type="similarity">
    <text evidence="1">Belongs to the transcriptional regulatory Fis family.</text>
</comment>
<reference evidence="5 6" key="1">
    <citation type="journal article" date="2021" name="Sci. Rep.">
        <title>The distribution of antibiotic resistance genes in chicken gut microbiota commensals.</title>
        <authorList>
            <person name="Juricova H."/>
            <person name="Matiasovicova J."/>
            <person name="Kubasova T."/>
            <person name="Cejkova D."/>
            <person name="Rychlik I."/>
        </authorList>
    </citation>
    <scope>NUCLEOTIDE SEQUENCE [LARGE SCALE GENOMIC DNA]</scope>
    <source>
        <strain evidence="5 6">An562</strain>
    </source>
</reference>
<dbReference type="PRINTS" id="PR01590">
    <property type="entry name" value="HTHFIS"/>
</dbReference>
<dbReference type="Pfam" id="PF02954">
    <property type="entry name" value="HTH_8"/>
    <property type="match status" value="1"/>
</dbReference>
<organism evidence="5 6">
    <name type="scientific">Parasutterella secunda</name>
    <dbReference type="NCBI Taxonomy" id="626947"/>
    <lineage>
        <taxon>Bacteria</taxon>
        <taxon>Pseudomonadati</taxon>
        <taxon>Pseudomonadota</taxon>
        <taxon>Betaproteobacteria</taxon>
        <taxon>Burkholderiales</taxon>
        <taxon>Sutterellaceae</taxon>
        <taxon>Parasutterella</taxon>
    </lineage>
</organism>
<accession>A0ABS2GQF2</accession>
<dbReference type="PIRSF" id="PIRSF002097">
    <property type="entry name" value="DNA-binding_Fis"/>
    <property type="match status" value="1"/>
</dbReference>
<gene>
    <name evidence="5" type="ORF">H5985_02125</name>
</gene>
<dbReference type="PANTHER" id="PTHR47918">
    <property type="entry name" value="DNA-BINDING PROTEIN FIS"/>
    <property type="match status" value="1"/>
</dbReference>
<evidence type="ECO:0000313" key="5">
    <source>
        <dbReference type="EMBL" id="MBM6928070.1"/>
    </source>
</evidence>
<sequence length="85" mass="9698">MSQTSDAIRDESLEAAVIRNLQAYFDTLDGMRPHHELYPMVIQAVEKPLLEFAMKRTGHNKCAAAQLLGINRNTLHKKLQFYKLG</sequence>
<comment type="caution">
    <text evidence="5">The sequence shown here is derived from an EMBL/GenBank/DDBJ whole genome shotgun (WGS) entry which is preliminary data.</text>
</comment>
<dbReference type="PANTHER" id="PTHR47918:SF1">
    <property type="entry name" value="DNA-BINDING PROTEIN FIS"/>
    <property type="match status" value="1"/>
</dbReference>
<evidence type="ECO:0000256" key="1">
    <source>
        <dbReference type="ARBA" id="ARBA00008559"/>
    </source>
</evidence>
<dbReference type="InterPro" id="IPR002197">
    <property type="entry name" value="HTH_Fis"/>
</dbReference>
<evidence type="ECO:0000256" key="3">
    <source>
        <dbReference type="ARBA" id="ARBA00029540"/>
    </source>
</evidence>
<dbReference type="Proteomes" id="UP000777002">
    <property type="component" value="Unassembled WGS sequence"/>
</dbReference>
<evidence type="ECO:0000259" key="4">
    <source>
        <dbReference type="Pfam" id="PF02954"/>
    </source>
</evidence>
<name>A0ABS2GQF2_9BURK</name>
<dbReference type="InterPro" id="IPR050207">
    <property type="entry name" value="Trans_regulatory_Fis"/>
</dbReference>
<dbReference type="SUPFAM" id="SSF46689">
    <property type="entry name" value="Homeodomain-like"/>
    <property type="match status" value="1"/>
</dbReference>
<evidence type="ECO:0000313" key="6">
    <source>
        <dbReference type="Proteomes" id="UP000777002"/>
    </source>
</evidence>
<dbReference type="InterPro" id="IPR009057">
    <property type="entry name" value="Homeodomain-like_sf"/>
</dbReference>
<feature type="domain" description="DNA binding HTH" evidence="4">
    <location>
        <begin position="44"/>
        <end position="80"/>
    </location>
</feature>
<protein>
    <recommendedName>
        <fullName evidence="3">Putative Fis-like DNA-binding protein</fullName>
    </recommendedName>
</protein>
<dbReference type="Gene3D" id="1.10.10.60">
    <property type="entry name" value="Homeodomain-like"/>
    <property type="match status" value="1"/>
</dbReference>
<proteinExistence type="inferred from homology"/>
<evidence type="ECO:0000256" key="2">
    <source>
        <dbReference type="ARBA" id="ARBA00023125"/>
    </source>
</evidence>
<dbReference type="EMBL" id="JACJKX010000002">
    <property type="protein sequence ID" value="MBM6928070.1"/>
    <property type="molecule type" value="Genomic_DNA"/>
</dbReference>
<keyword evidence="6" id="KW-1185">Reference proteome</keyword>
<keyword evidence="2" id="KW-0238">DNA-binding</keyword>